<gene>
    <name evidence="4" type="ORF">SAMN04488505_102589</name>
</gene>
<organism evidence="4 5">
    <name type="scientific">Chitinophaga rupis</name>
    <dbReference type="NCBI Taxonomy" id="573321"/>
    <lineage>
        <taxon>Bacteria</taxon>
        <taxon>Pseudomonadati</taxon>
        <taxon>Bacteroidota</taxon>
        <taxon>Chitinophagia</taxon>
        <taxon>Chitinophagales</taxon>
        <taxon>Chitinophagaceae</taxon>
        <taxon>Chitinophaga</taxon>
    </lineage>
</organism>
<dbReference type="InterPro" id="IPR032834">
    <property type="entry name" value="NatK-like_C"/>
</dbReference>
<keyword evidence="5" id="KW-1185">Reference proteome</keyword>
<feature type="domain" description="Signal transduction histidine kinase internal region" evidence="2">
    <location>
        <begin position="138"/>
        <end position="216"/>
    </location>
</feature>
<dbReference type="EMBL" id="FOBB01000002">
    <property type="protein sequence ID" value="SEL57685.1"/>
    <property type="molecule type" value="Genomic_DNA"/>
</dbReference>
<dbReference type="PANTHER" id="PTHR34220:SF7">
    <property type="entry name" value="SENSOR HISTIDINE KINASE YPDA"/>
    <property type="match status" value="1"/>
</dbReference>
<feature type="transmembrane region" description="Helical" evidence="1">
    <location>
        <begin position="93"/>
        <end position="114"/>
    </location>
</feature>
<keyword evidence="1" id="KW-0472">Membrane</keyword>
<evidence type="ECO:0000259" key="3">
    <source>
        <dbReference type="Pfam" id="PF14501"/>
    </source>
</evidence>
<dbReference type="GO" id="GO:0016020">
    <property type="term" value="C:membrane"/>
    <property type="evidence" value="ECO:0007669"/>
    <property type="project" value="InterPro"/>
</dbReference>
<evidence type="ECO:0000256" key="1">
    <source>
        <dbReference type="SAM" id="Phobius"/>
    </source>
</evidence>
<feature type="transmembrane region" description="Helical" evidence="1">
    <location>
        <begin position="33"/>
        <end position="51"/>
    </location>
</feature>
<dbReference type="Gene3D" id="3.30.565.10">
    <property type="entry name" value="Histidine kinase-like ATPase, C-terminal domain"/>
    <property type="match status" value="1"/>
</dbReference>
<feature type="domain" description="Sensor histidine kinase NatK-like C-terminal" evidence="3">
    <location>
        <begin position="239"/>
        <end position="323"/>
    </location>
</feature>
<keyword evidence="1" id="KW-0812">Transmembrane</keyword>
<dbReference type="AlphaFoldDB" id="A0A1H7RCG3"/>
<dbReference type="InterPro" id="IPR036890">
    <property type="entry name" value="HATPase_C_sf"/>
</dbReference>
<dbReference type="Proteomes" id="UP000198984">
    <property type="component" value="Unassembled WGS sequence"/>
</dbReference>
<dbReference type="SUPFAM" id="SSF55874">
    <property type="entry name" value="ATPase domain of HSP90 chaperone/DNA topoisomerase II/histidine kinase"/>
    <property type="match status" value="1"/>
</dbReference>
<feature type="transmembrane region" description="Helical" evidence="1">
    <location>
        <begin position="63"/>
        <end position="87"/>
    </location>
</feature>
<name>A0A1H7RCG3_9BACT</name>
<accession>A0A1H7RCG3</accession>
<dbReference type="Pfam" id="PF06580">
    <property type="entry name" value="His_kinase"/>
    <property type="match status" value="1"/>
</dbReference>
<keyword evidence="1" id="KW-1133">Transmembrane helix</keyword>
<evidence type="ECO:0000313" key="4">
    <source>
        <dbReference type="EMBL" id="SEL57685.1"/>
    </source>
</evidence>
<dbReference type="InterPro" id="IPR010559">
    <property type="entry name" value="Sig_transdc_His_kin_internal"/>
</dbReference>
<protein>
    <submittedName>
        <fullName evidence="4">GHKL domain-containing protein</fullName>
    </submittedName>
</protein>
<dbReference type="PANTHER" id="PTHR34220">
    <property type="entry name" value="SENSOR HISTIDINE KINASE YPDA"/>
    <property type="match status" value="1"/>
</dbReference>
<evidence type="ECO:0000313" key="5">
    <source>
        <dbReference type="Proteomes" id="UP000198984"/>
    </source>
</evidence>
<dbReference type="InterPro" id="IPR050640">
    <property type="entry name" value="Bact_2-comp_sensor_kinase"/>
</dbReference>
<proteinExistence type="predicted"/>
<dbReference type="Pfam" id="PF14501">
    <property type="entry name" value="HATPase_c_5"/>
    <property type="match status" value="1"/>
</dbReference>
<evidence type="ECO:0000259" key="2">
    <source>
        <dbReference type="Pfam" id="PF06580"/>
    </source>
</evidence>
<dbReference type="STRING" id="573321.SAMN04488505_102589"/>
<dbReference type="GO" id="GO:0000155">
    <property type="term" value="F:phosphorelay sensor kinase activity"/>
    <property type="evidence" value="ECO:0007669"/>
    <property type="project" value="InterPro"/>
</dbReference>
<reference evidence="4 5" key="1">
    <citation type="submission" date="2016-10" db="EMBL/GenBank/DDBJ databases">
        <authorList>
            <person name="de Groot N.N."/>
        </authorList>
    </citation>
    <scope>NUCLEOTIDE SEQUENCE [LARGE SCALE GENOMIC DNA]</scope>
    <source>
        <strain evidence="4 5">DSM 21039</strain>
    </source>
</reference>
<sequence>MYAALTMVAALLIYSFFNSYVKNFTSPNDEEWSVAAVVGILGSIYAGRYLSHLCIPKDQNVPVWILILLPLVMIASSFVAIFFAGSLQRHNEAVYWFFFGFPLLLCCISTGMYIKLVRVRIAQQLQDARSAAAQSQRELQLLQSQLSPHFLFNTLNNMYGISITQHEKIPALLLKLADLLRYSVYDVKEPFVPLQDELAYIYNYIEFEKIRVGERLELTLDLADAAQIHGKIAPMLLITFIENAFKHSKTTGNKKITVDIRLKQQGNYILFTVNNSYESRKSELAAREKHSGLGLQNVQQRLALLYPGAFDLQIADQPPFYSIMLRLKLKYDAKDQLPDHRR</sequence>